<reference evidence="5" key="1">
    <citation type="submission" date="2017-01" db="EMBL/GenBank/DDBJ databases">
        <authorList>
            <person name="Varghese N."/>
            <person name="Submissions S."/>
        </authorList>
    </citation>
    <scope>NUCLEOTIDE SEQUENCE [LARGE SCALE GENOMIC DNA]</scope>
    <source>
        <strain evidence="5">LP100</strain>
    </source>
</reference>
<dbReference type="Proteomes" id="UP000187181">
    <property type="component" value="Unassembled WGS sequence"/>
</dbReference>
<dbReference type="InterPro" id="IPR011250">
    <property type="entry name" value="OMP/PagP_B-barrel"/>
</dbReference>
<evidence type="ECO:0000313" key="4">
    <source>
        <dbReference type="EMBL" id="SIT74441.1"/>
    </source>
</evidence>
<keyword evidence="1 2" id="KW-0732">Signal</keyword>
<dbReference type="STRING" id="1317125.SAMN05444128_0106"/>
<sequence length="216" mass="23740">MKKIFTTAMLALLCAGAYAQTSQGTISVKGAVNFKNENRKVTDSEYGELHSSRSVNLRPTVGYFLKDGLELGVGLGYDRSTSKYKWDDGENYTRFNDISLIPYVRKYVAITEQLQLHGTGYVSFGLGKQTSKNSPESSPDVTSTSTDLGIGIYPGLTYFATPKLGITATFGSLSYSRRKHKPKEDAYRTYSTTYDTFSANLSPSSVSIGIGYFIAR</sequence>
<proteinExistence type="predicted"/>
<dbReference type="Gene3D" id="2.40.160.60">
    <property type="entry name" value="Outer membrane protein transport protein (OMPP1/FadL/TodX)"/>
    <property type="match status" value="1"/>
</dbReference>
<dbReference type="EMBL" id="FTPP01000001">
    <property type="protein sequence ID" value="SIT74441.1"/>
    <property type="molecule type" value="Genomic_DNA"/>
</dbReference>
<dbReference type="OrthoDB" id="945117at2"/>
<dbReference type="SUPFAM" id="SSF56925">
    <property type="entry name" value="OMPA-like"/>
    <property type="match status" value="1"/>
</dbReference>
<dbReference type="RefSeq" id="WP_076665577.1">
    <property type="nucleotide sequence ID" value="NZ_FTPP01000001.1"/>
</dbReference>
<accession>A0A1R3W9I0</accession>
<evidence type="ECO:0000313" key="5">
    <source>
        <dbReference type="Proteomes" id="UP000187181"/>
    </source>
</evidence>
<feature type="chain" id="PRO_5011983440" evidence="2">
    <location>
        <begin position="20"/>
        <end position="216"/>
    </location>
</feature>
<protein>
    <submittedName>
        <fullName evidence="4">Outer membrane protein beta-barrel domain-containing protein</fullName>
    </submittedName>
</protein>
<organism evidence="4 5">
    <name type="scientific">Pontibacter indicus</name>
    <dbReference type="NCBI Taxonomy" id="1317125"/>
    <lineage>
        <taxon>Bacteria</taxon>
        <taxon>Pseudomonadati</taxon>
        <taxon>Bacteroidota</taxon>
        <taxon>Cytophagia</taxon>
        <taxon>Cytophagales</taxon>
        <taxon>Hymenobacteraceae</taxon>
        <taxon>Pontibacter</taxon>
    </lineage>
</organism>
<keyword evidence="5" id="KW-1185">Reference proteome</keyword>
<feature type="signal peptide" evidence="2">
    <location>
        <begin position="1"/>
        <end position="19"/>
    </location>
</feature>
<evidence type="ECO:0000256" key="2">
    <source>
        <dbReference type="SAM" id="SignalP"/>
    </source>
</evidence>
<name>A0A1R3W9I0_9BACT</name>
<evidence type="ECO:0000256" key="1">
    <source>
        <dbReference type="ARBA" id="ARBA00022729"/>
    </source>
</evidence>
<dbReference type="InterPro" id="IPR027385">
    <property type="entry name" value="Beta-barrel_OMP"/>
</dbReference>
<feature type="domain" description="Outer membrane protein beta-barrel" evidence="3">
    <location>
        <begin position="5"/>
        <end position="199"/>
    </location>
</feature>
<evidence type="ECO:0000259" key="3">
    <source>
        <dbReference type="Pfam" id="PF13505"/>
    </source>
</evidence>
<dbReference type="AlphaFoldDB" id="A0A1R3W9I0"/>
<gene>
    <name evidence="4" type="ORF">SAMN05444128_0106</name>
</gene>
<dbReference type="Pfam" id="PF13505">
    <property type="entry name" value="OMP_b-brl"/>
    <property type="match status" value="1"/>
</dbReference>